<accession>A0A518IC13</accession>
<evidence type="ECO:0000256" key="1">
    <source>
        <dbReference type="ARBA" id="ARBA00010923"/>
    </source>
</evidence>
<evidence type="ECO:0000313" key="7">
    <source>
        <dbReference type="Proteomes" id="UP000318313"/>
    </source>
</evidence>
<dbReference type="InterPro" id="IPR051212">
    <property type="entry name" value="Type-I_RE_S_subunit"/>
</dbReference>
<reference evidence="6 7" key="1">
    <citation type="submission" date="2019-03" db="EMBL/GenBank/DDBJ databases">
        <title>Deep-cultivation of Planctomycetes and their phenomic and genomic characterization uncovers novel biology.</title>
        <authorList>
            <person name="Wiegand S."/>
            <person name="Jogler M."/>
            <person name="Boedeker C."/>
            <person name="Pinto D."/>
            <person name="Vollmers J."/>
            <person name="Rivas-Marin E."/>
            <person name="Kohn T."/>
            <person name="Peeters S.H."/>
            <person name="Heuer A."/>
            <person name="Rast P."/>
            <person name="Oberbeckmann S."/>
            <person name="Bunk B."/>
            <person name="Jeske O."/>
            <person name="Meyerdierks A."/>
            <person name="Storesund J.E."/>
            <person name="Kallscheuer N."/>
            <person name="Luecker S."/>
            <person name="Lage O.M."/>
            <person name="Pohl T."/>
            <person name="Merkel B.J."/>
            <person name="Hornburger P."/>
            <person name="Mueller R.-W."/>
            <person name="Bruemmer F."/>
            <person name="Labrenz M."/>
            <person name="Spormann A.M."/>
            <person name="Op den Camp H."/>
            <person name="Overmann J."/>
            <person name="Amann R."/>
            <person name="Jetten M.S.M."/>
            <person name="Mascher T."/>
            <person name="Medema M.H."/>
            <person name="Devos D.P."/>
            <person name="Kaster A.-K."/>
            <person name="Ovreas L."/>
            <person name="Rohde M."/>
            <person name="Galperin M.Y."/>
            <person name="Jogler C."/>
        </authorList>
    </citation>
    <scope>NUCLEOTIDE SEQUENCE [LARGE SCALE GENOMIC DNA]</scope>
    <source>
        <strain evidence="6 7">Enr17</strain>
    </source>
</reference>
<keyword evidence="3" id="KW-0238">DNA-binding</keyword>
<dbReference type="RefSeq" id="WP_145309287.1">
    <property type="nucleotide sequence ID" value="NZ_CP037452.1"/>
</dbReference>
<sequence>MNVDTFLEQFGHLAEAPDGIKKLRELILDLAIRGKLVKQGTEAPINNLIEEIHKDRELQIKAGILKNEKEILKVDIEKFPNESVINWGCLPLGEIANIVRGVTFPGSVKTREKRSSHLPCLRTTNVQNKIVWDDLIYIPSEYVKREDQFVKQNDLIISMANSYELVGKIAIVNECKTLTTFGGFLAAIRPFVINQEYLSHYLRSPTIQLAMRSTSSQTTNIANISLKGIRPLPVHFPPLAEQKRIVAKVDELMALCDELETQQQQRQTVHAQLTTASLHQLTTAETPRQQTKAWQRIDTQFDQLFTTSESIKQLRQTILQLAVQGKLVPQDPEDEPAEKLLERIEVLRRELLLQKKVRKLNPFKPMDDIEPFSIPENWKWCRFGEILVDLRYGTSKKCSLKKSGIPVLRIPNIVRGKIDDTNLKYTALSEEERENLKLRTGDLLLIRSNGSESIVGRTAVVGTDDEIYAFAGYLVRLRSDPQNINATFLSQVFDSGLVRHQIEFPIRTTSGVKNINSTEIVNLLVPLPPLQEQERIVSKISQLMNLCEKLERDLENQKTSSANISSALSAAVLNQ</sequence>
<dbReference type="GO" id="GO:0009307">
    <property type="term" value="P:DNA restriction-modification system"/>
    <property type="evidence" value="ECO:0007669"/>
    <property type="project" value="UniProtKB-KW"/>
</dbReference>
<dbReference type="InterPro" id="IPR000055">
    <property type="entry name" value="Restrct_endonuc_typeI_TRD"/>
</dbReference>
<dbReference type="InterPro" id="IPR044946">
    <property type="entry name" value="Restrct_endonuc_typeI_TRD_sf"/>
</dbReference>
<dbReference type="OrthoDB" id="9811611at2"/>
<dbReference type="REBASE" id="355344">
    <property type="entry name" value="S.PbaEnr17ORF26820P"/>
</dbReference>
<evidence type="ECO:0000256" key="4">
    <source>
        <dbReference type="SAM" id="Coils"/>
    </source>
</evidence>
<proteinExistence type="inferred from homology"/>
<keyword evidence="7" id="KW-1185">Reference proteome</keyword>
<dbReference type="SUPFAM" id="SSF116734">
    <property type="entry name" value="DNA methylase specificity domain"/>
    <property type="match status" value="2"/>
</dbReference>
<evidence type="ECO:0000259" key="5">
    <source>
        <dbReference type="Pfam" id="PF01420"/>
    </source>
</evidence>
<feature type="domain" description="Type I restriction modification DNA specificity" evidence="5">
    <location>
        <begin position="375"/>
        <end position="556"/>
    </location>
</feature>
<dbReference type="AlphaFoldDB" id="A0A518IC13"/>
<organism evidence="6 7">
    <name type="scientific">Gimesia fumaroli</name>
    <dbReference type="NCBI Taxonomy" id="2527976"/>
    <lineage>
        <taxon>Bacteria</taxon>
        <taxon>Pseudomonadati</taxon>
        <taxon>Planctomycetota</taxon>
        <taxon>Planctomycetia</taxon>
        <taxon>Planctomycetales</taxon>
        <taxon>Planctomycetaceae</taxon>
        <taxon>Gimesia</taxon>
    </lineage>
</organism>
<dbReference type="Pfam" id="PF01420">
    <property type="entry name" value="Methylase_S"/>
    <property type="match status" value="2"/>
</dbReference>
<feature type="domain" description="Type I restriction modification DNA specificity" evidence="5">
    <location>
        <begin position="86"/>
        <end position="265"/>
    </location>
</feature>
<dbReference type="Gene3D" id="3.90.220.20">
    <property type="entry name" value="DNA methylase specificity domains"/>
    <property type="match status" value="2"/>
</dbReference>
<dbReference type="KEGG" id="gfm:Enr17x_26830"/>
<dbReference type="Proteomes" id="UP000318313">
    <property type="component" value="Chromosome"/>
</dbReference>
<dbReference type="PANTHER" id="PTHR43140:SF1">
    <property type="entry name" value="TYPE I RESTRICTION ENZYME ECOKI SPECIFICITY SUBUNIT"/>
    <property type="match status" value="1"/>
</dbReference>
<protein>
    <submittedName>
        <fullName evidence="6">Type-1 restriction enzyme EcoKI specificity protein</fullName>
    </submittedName>
</protein>
<evidence type="ECO:0000313" key="6">
    <source>
        <dbReference type="EMBL" id="QDV50641.1"/>
    </source>
</evidence>
<evidence type="ECO:0000256" key="3">
    <source>
        <dbReference type="ARBA" id="ARBA00023125"/>
    </source>
</evidence>
<dbReference type="GO" id="GO:0003677">
    <property type="term" value="F:DNA binding"/>
    <property type="evidence" value="ECO:0007669"/>
    <property type="project" value="UniProtKB-KW"/>
</dbReference>
<evidence type="ECO:0000256" key="2">
    <source>
        <dbReference type="ARBA" id="ARBA00022747"/>
    </source>
</evidence>
<dbReference type="CDD" id="cd17517">
    <property type="entry name" value="RMtype1_S_EcoKI_StySPI-TRD2-CR2_like"/>
    <property type="match status" value="1"/>
</dbReference>
<comment type="similarity">
    <text evidence="1">Belongs to the type-I restriction system S methylase family.</text>
</comment>
<feature type="coiled-coil region" evidence="4">
    <location>
        <begin position="533"/>
        <end position="560"/>
    </location>
</feature>
<keyword evidence="4" id="KW-0175">Coiled coil</keyword>
<gene>
    <name evidence="6" type="primary">hsdS</name>
    <name evidence="6" type="ORF">Enr17x_26830</name>
</gene>
<name>A0A518IC13_9PLAN</name>
<keyword evidence="2" id="KW-0680">Restriction system</keyword>
<dbReference type="CDD" id="cd17252">
    <property type="entry name" value="RMtype1_S_EcoKI-TRD1-CR1_like"/>
    <property type="match status" value="1"/>
</dbReference>
<dbReference type="PANTHER" id="PTHR43140">
    <property type="entry name" value="TYPE-1 RESTRICTION ENZYME ECOKI SPECIFICITY PROTEIN"/>
    <property type="match status" value="1"/>
</dbReference>
<dbReference type="EMBL" id="CP037452">
    <property type="protein sequence ID" value="QDV50641.1"/>
    <property type="molecule type" value="Genomic_DNA"/>
</dbReference>